<organism evidence="2 3">
    <name type="scientific">Stegodyphus mimosarum</name>
    <name type="common">African social velvet spider</name>
    <dbReference type="NCBI Taxonomy" id="407821"/>
    <lineage>
        <taxon>Eukaryota</taxon>
        <taxon>Metazoa</taxon>
        <taxon>Ecdysozoa</taxon>
        <taxon>Arthropoda</taxon>
        <taxon>Chelicerata</taxon>
        <taxon>Arachnida</taxon>
        <taxon>Araneae</taxon>
        <taxon>Araneomorphae</taxon>
        <taxon>Entelegynae</taxon>
        <taxon>Eresoidea</taxon>
        <taxon>Eresidae</taxon>
        <taxon>Stegodyphus</taxon>
    </lineage>
</organism>
<comment type="similarity">
    <text evidence="1">Belongs to the CDC123 family.</text>
</comment>
<dbReference type="Pfam" id="PF07065">
    <property type="entry name" value="D123"/>
    <property type="match status" value="1"/>
</dbReference>
<gene>
    <name evidence="2" type="ORF">X975_14732</name>
</gene>
<dbReference type="GO" id="GO:0051301">
    <property type="term" value="P:cell division"/>
    <property type="evidence" value="ECO:0007669"/>
    <property type="project" value="UniProtKB-KW"/>
</dbReference>
<dbReference type="EMBL" id="KK118878">
    <property type="protein sequence ID" value="KFM74122.1"/>
    <property type="molecule type" value="Genomic_DNA"/>
</dbReference>
<feature type="non-terminal residue" evidence="2">
    <location>
        <position position="345"/>
    </location>
</feature>
<evidence type="ECO:0000313" key="3">
    <source>
        <dbReference type="Proteomes" id="UP000054359"/>
    </source>
</evidence>
<accession>A0A087U9T3</accession>
<dbReference type="STRING" id="407821.A0A087U9T3"/>
<dbReference type="OrthoDB" id="360540at2759"/>
<dbReference type="GO" id="GO:0005737">
    <property type="term" value="C:cytoplasm"/>
    <property type="evidence" value="ECO:0007669"/>
    <property type="project" value="TreeGrafter"/>
</dbReference>
<dbReference type="PANTHER" id="PTHR15323:SF6">
    <property type="entry name" value="CELL DIVISION CYCLE PROTEIN 123 HOMOLOG"/>
    <property type="match status" value="1"/>
</dbReference>
<proteinExistence type="inferred from homology"/>
<dbReference type="PANTHER" id="PTHR15323">
    <property type="entry name" value="D123 PROTEIN"/>
    <property type="match status" value="1"/>
</dbReference>
<dbReference type="InterPro" id="IPR009772">
    <property type="entry name" value="CDC123"/>
</dbReference>
<dbReference type="AlphaFoldDB" id="A0A087U9T3"/>
<evidence type="ECO:0000256" key="1">
    <source>
        <dbReference type="ARBA" id="ARBA00011047"/>
    </source>
</evidence>
<protein>
    <submittedName>
        <fullName evidence="2">Cell division cycle protein 123-like protein</fullName>
    </submittedName>
</protein>
<sequence length="345" mass="39556">MKVKEVEVCSFQNWYNDFKHVTFKSIILPLPEGFVSYILKDGIVLPENCQTNNVVTSTSDESDDEQVSWEDCGGDKAEAPHFPEFDARIKCAIESLGGKVFPKLNWSSPRDASWIAFNNCCCCTTVSDIYLLLKSSDFIIYDLTKVFSHCEDFVNSDDLNKRESSPYYLVLRKWIDMDTSGEYRCFVKDNSLIGVSQREHSLYFHHINNEKDDIVEDINNFFIQHIQPKFPCSSYVFDVYRKKKDHVYLVDFNPFGTVTESLLFDWDELITGTVGTNGNGLPEFRYVDDDRGVQPRPLSYHAIPRDIVDISTGEDSFKLVDLIKLKIDEQNKAANGNDSDEDNGK</sequence>
<keyword evidence="2" id="KW-0131">Cell cycle</keyword>
<name>A0A087U9T3_STEMI</name>
<reference evidence="2 3" key="1">
    <citation type="submission" date="2013-11" db="EMBL/GenBank/DDBJ databases">
        <title>Genome sequencing of Stegodyphus mimosarum.</title>
        <authorList>
            <person name="Bechsgaard J."/>
        </authorList>
    </citation>
    <scope>NUCLEOTIDE SEQUENCE [LARGE SCALE GENOMIC DNA]</scope>
</reference>
<keyword evidence="2" id="KW-0132">Cell division</keyword>
<evidence type="ECO:0000313" key="2">
    <source>
        <dbReference type="EMBL" id="KFM74122.1"/>
    </source>
</evidence>
<keyword evidence="3" id="KW-1185">Reference proteome</keyword>
<dbReference type="OMA" id="TFPDPNF"/>
<dbReference type="Proteomes" id="UP000054359">
    <property type="component" value="Unassembled WGS sequence"/>
</dbReference>